<evidence type="ECO:0000256" key="5">
    <source>
        <dbReference type="ARBA" id="ARBA00023049"/>
    </source>
</evidence>
<evidence type="ECO:0000256" key="2">
    <source>
        <dbReference type="ARBA" id="ARBA00022670"/>
    </source>
</evidence>
<dbReference type="GO" id="GO:0006508">
    <property type="term" value="P:proteolysis"/>
    <property type="evidence" value="ECO:0007669"/>
    <property type="project" value="UniProtKB-KW"/>
</dbReference>
<evidence type="ECO:0000313" key="9">
    <source>
        <dbReference type="Proteomes" id="UP000198964"/>
    </source>
</evidence>
<evidence type="ECO:0000259" key="6">
    <source>
        <dbReference type="Pfam" id="PF00675"/>
    </source>
</evidence>
<organism evidence="8 9">
    <name type="scientific">Sunxiuqinia elliptica</name>
    <dbReference type="NCBI Taxonomy" id="655355"/>
    <lineage>
        <taxon>Bacteria</taxon>
        <taxon>Pseudomonadati</taxon>
        <taxon>Bacteroidota</taxon>
        <taxon>Bacteroidia</taxon>
        <taxon>Marinilabiliales</taxon>
        <taxon>Prolixibacteraceae</taxon>
        <taxon>Sunxiuqinia</taxon>
    </lineage>
</organism>
<dbReference type="InterPro" id="IPR011765">
    <property type="entry name" value="Pept_M16_N"/>
</dbReference>
<dbReference type="Pfam" id="PF05193">
    <property type="entry name" value="Peptidase_M16_C"/>
    <property type="match status" value="1"/>
</dbReference>
<evidence type="ECO:0000256" key="3">
    <source>
        <dbReference type="ARBA" id="ARBA00022801"/>
    </source>
</evidence>
<evidence type="ECO:0000256" key="4">
    <source>
        <dbReference type="ARBA" id="ARBA00022833"/>
    </source>
</evidence>
<dbReference type="SUPFAM" id="SSF63411">
    <property type="entry name" value="LuxS/MPP-like metallohydrolase"/>
    <property type="match status" value="2"/>
</dbReference>
<gene>
    <name evidence="8" type="ORF">SAMN05216283_10482</name>
</gene>
<keyword evidence="5" id="KW-0482">Metalloprotease</keyword>
<name>A0A1I2HK57_9BACT</name>
<evidence type="ECO:0000256" key="1">
    <source>
        <dbReference type="ARBA" id="ARBA00007261"/>
    </source>
</evidence>
<keyword evidence="4" id="KW-0862">Zinc</keyword>
<dbReference type="Gene3D" id="3.30.830.10">
    <property type="entry name" value="Metalloenzyme, LuxS/M16 peptidase-like"/>
    <property type="match status" value="2"/>
</dbReference>
<dbReference type="InterPro" id="IPR050626">
    <property type="entry name" value="Peptidase_M16"/>
</dbReference>
<dbReference type="PANTHER" id="PTHR43690:SF17">
    <property type="entry name" value="PROTEIN YHJJ"/>
    <property type="match status" value="1"/>
</dbReference>
<feature type="domain" description="Peptidase M16 N-terminal" evidence="6">
    <location>
        <begin position="22"/>
        <end position="153"/>
    </location>
</feature>
<dbReference type="GO" id="GO:0046872">
    <property type="term" value="F:metal ion binding"/>
    <property type="evidence" value="ECO:0007669"/>
    <property type="project" value="InterPro"/>
</dbReference>
<accession>A0A1I2HK57</accession>
<keyword evidence="9" id="KW-1185">Reference proteome</keyword>
<keyword evidence="3" id="KW-0378">Hydrolase</keyword>
<dbReference type="InterPro" id="IPR011249">
    <property type="entry name" value="Metalloenz_LuxS/M16"/>
</dbReference>
<dbReference type="AlphaFoldDB" id="A0A1I2HK57"/>
<keyword evidence="2" id="KW-0645">Protease</keyword>
<dbReference type="InterPro" id="IPR007863">
    <property type="entry name" value="Peptidase_M16_C"/>
</dbReference>
<dbReference type="GO" id="GO:0008237">
    <property type="term" value="F:metallopeptidase activity"/>
    <property type="evidence" value="ECO:0007669"/>
    <property type="project" value="UniProtKB-KW"/>
</dbReference>
<sequence length="412" mass="47526">MVKFYRHQLSNGLQILVYPDYSTPMVALDVCYHVGAKNENPNRTGFAHLFEHLMFGGTKRIPDYDEALQHAGGENNAYTTNDLTNYYLTVPKENLETGFWLEADRMLELDFSEEKLNIQKNVVIEEFKQRNLNQPYGDVWELLRSLAYEVHPYRWQTIGKEISHIADASLDEVKAFFYRYYAPDNAALILSGNVDEDLCVKLAEKWFGSIPNRQVNKAPIPQEPKQTALREMTVERDVPDTALYLAFHMPGRQERGYYVCDLISDVLSNGNSSRMYQRLIKEQKLFVELDAYVSGDHDPGLFIVSGKLAGGVTIDQARKAIWEELRRIQEEPVTAIELEKVKNKLEANVVYSQMNYLHMAQELAGFENIDRAERINEQMLIYRSITSSDLMTRAGQLFRETNCSQLNYMAKQ</sequence>
<dbReference type="PANTHER" id="PTHR43690">
    <property type="entry name" value="NARDILYSIN"/>
    <property type="match status" value="1"/>
</dbReference>
<evidence type="ECO:0000259" key="7">
    <source>
        <dbReference type="Pfam" id="PF05193"/>
    </source>
</evidence>
<dbReference type="STRING" id="655355.SAMN05216283_10482"/>
<reference evidence="8 9" key="1">
    <citation type="submission" date="2016-10" db="EMBL/GenBank/DDBJ databases">
        <authorList>
            <person name="de Groot N.N."/>
        </authorList>
    </citation>
    <scope>NUCLEOTIDE SEQUENCE [LARGE SCALE GENOMIC DNA]</scope>
    <source>
        <strain evidence="8 9">CGMCC 1.9156</strain>
    </source>
</reference>
<protein>
    <submittedName>
        <fullName evidence="8">Predicted Zn-dependent peptidase</fullName>
    </submittedName>
</protein>
<dbReference type="Proteomes" id="UP000198964">
    <property type="component" value="Unassembled WGS sequence"/>
</dbReference>
<dbReference type="Pfam" id="PF00675">
    <property type="entry name" value="Peptidase_M16"/>
    <property type="match status" value="1"/>
</dbReference>
<evidence type="ECO:0000313" key="8">
    <source>
        <dbReference type="EMBL" id="SFF28811.1"/>
    </source>
</evidence>
<feature type="domain" description="Peptidase M16 C-terminal" evidence="7">
    <location>
        <begin position="168"/>
        <end position="345"/>
    </location>
</feature>
<comment type="similarity">
    <text evidence="1">Belongs to the peptidase M16 family.</text>
</comment>
<dbReference type="EMBL" id="FONW01000004">
    <property type="protein sequence ID" value="SFF28811.1"/>
    <property type="molecule type" value="Genomic_DNA"/>
</dbReference>
<proteinExistence type="inferred from homology"/>
<dbReference type="RefSeq" id="WP_093919769.1">
    <property type="nucleotide sequence ID" value="NZ_FONW01000004.1"/>
</dbReference>